<dbReference type="STRING" id="1408254.T458_16460"/>
<reference evidence="8 9" key="1">
    <citation type="journal article" date="2014" name="Genome Announc.">
        <title>Draft Genome Sequence of Brevibacillus panacihumi Strain W25, a Halotolerant Hydrocarbon-Degrading Bacterium.</title>
        <authorList>
            <person name="Wang X."/>
            <person name="Jin D."/>
            <person name="Zhou L."/>
            <person name="Wu L."/>
            <person name="An W."/>
            <person name="Chen Y."/>
            <person name="Zhao L."/>
        </authorList>
    </citation>
    <scope>NUCLEOTIDE SEQUENCE [LARGE SCALE GENOMIC DNA]</scope>
    <source>
        <strain evidence="8 9">W25</strain>
    </source>
</reference>
<accession>V6M2L5</accession>
<dbReference type="PIRSF" id="PIRSF002889">
    <property type="entry name" value="Rod_FlgB"/>
    <property type="match status" value="1"/>
</dbReference>
<comment type="subunit">
    <text evidence="6">The basal body constitutes a major portion of the flagellar organelle and consists of a number of rings mounted on a central rod.</text>
</comment>
<dbReference type="HOGENOM" id="CLU_125463_3_1_9"/>
<comment type="function">
    <text evidence="5 6">Structural component of flagellum, the bacterial motility apparatus. Part of the rod structure of flagellar basal body.</text>
</comment>
<proteinExistence type="inferred from homology"/>
<dbReference type="Pfam" id="PF00460">
    <property type="entry name" value="Flg_bb_rod"/>
    <property type="match status" value="1"/>
</dbReference>
<dbReference type="GO" id="GO:0071973">
    <property type="term" value="P:bacterial-type flagellum-dependent cell motility"/>
    <property type="evidence" value="ECO:0007669"/>
    <property type="project" value="InterPro"/>
</dbReference>
<dbReference type="AlphaFoldDB" id="V6M2L5"/>
<keyword evidence="9" id="KW-1185">Reference proteome</keyword>
<feature type="domain" description="Flagellar basal body rod protein N-terminal" evidence="7">
    <location>
        <begin position="29"/>
        <end position="54"/>
    </location>
</feature>
<dbReference type="eggNOG" id="COG1815">
    <property type="taxonomic scope" value="Bacteria"/>
</dbReference>
<dbReference type="NCBIfam" id="TIGR01396">
    <property type="entry name" value="FlgB"/>
    <property type="match status" value="1"/>
</dbReference>
<keyword evidence="8" id="KW-0966">Cell projection</keyword>
<gene>
    <name evidence="8" type="ORF">T458_16460</name>
</gene>
<dbReference type="Proteomes" id="UP000017973">
    <property type="component" value="Unassembled WGS sequence"/>
</dbReference>
<keyword evidence="8" id="KW-0282">Flagellum</keyword>
<evidence type="ECO:0000256" key="2">
    <source>
        <dbReference type="ARBA" id="ARBA00009677"/>
    </source>
</evidence>
<dbReference type="InterPro" id="IPR006300">
    <property type="entry name" value="FlgB"/>
</dbReference>
<sequence length="154" mass="17340">MHLWNLHKQNQIMGGEALLNSNHLQILERSLDAATLRHRTIANNVANIDTPQYKSKQVVFEEFLQQELTGIQGTRKLEAYRTDARHIPFSKNGLGVTPQIISNPDQTVQNNGNDVDMESEMNQLARNTIWYNGLTQLTAGSFQKLKNVIQGGGK</sequence>
<dbReference type="PATRIC" id="fig|1408254.3.peg.3233"/>
<name>V6M2L5_9BACL</name>
<evidence type="ECO:0000256" key="3">
    <source>
        <dbReference type="ARBA" id="ARBA00014376"/>
    </source>
</evidence>
<protein>
    <recommendedName>
        <fullName evidence="3 6">Flagellar basal body rod protein FlgB</fullName>
    </recommendedName>
</protein>
<dbReference type="InterPro" id="IPR001444">
    <property type="entry name" value="Flag_bb_rod_N"/>
</dbReference>
<keyword evidence="4 6" id="KW-0975">Bacterial flagellum</keyword>
<comment type="similarity">
    <text evidence="2 6">Belongs to the flagella basal body rod proteins family.</text>
</comment>
<evidence type="ECO:0000256" key="4">
    <source>
        <dbReference type="ARBA" id="ARBA00023143"/>
    </source>
</evidence>
<comment type="subcellular location">
    <subcellularLocation>
        <location evidence="1 6">Bacterial flagellum basal body</location>
    </subcellularLocation>
</comment>
<comment type="caution">
    <text evidence="8">The sequence shown here is derived from an EMBL/GenBank/DDBJ whole genome shotgun (WGS) entry which is preliminary data.</text>
</comment>
<dbReference type="GO" id="GO:0030694">
    <property type="term" value="C:bacterial-type flagellum basal body, rod"/>
    <property type="evidence" value="ECO:0007669"/>
    <property type="project" value="InterPro"/>
</dbReference>
<organism evidence="8 9">
    <name type="scientific">Brevibacillus panacihumi W25</name>
    <dbReference type="NCBI Taxonomy" id="1408254"/>
    <lineage>
        <taxon>Bacteria</taxon>
        <taxon>Bacillati</taxon>
        <taxon>Bacillota</taxon>
        <taxon>Bacilli</taxon>
        <taxon>Bacillales</taxon>
        <taxon>Paenibacillaceae</taxon>
        <taxon>Brevibacillus</taxon>
    </lineage>
</organism>
<evidence type="ECO:0000256" key="6">
    <source>
        <dbReference type="PIRNR" id="PIRNR002889"/>
    </source>
</evidence>
<keyword evidence="8" id="KW-0969">Cilium</keyword>
<evidence type="ECO:0000256" key="5">
    <source>
        <dbReference type="ARBA" id="ARBA00024934"/>
    </source>
</evidence>
<dbReference type="EMBL" id="AYJU01000017">
    <property type="protein sequence ID" value="EST52567.1"/>
    <property type="molecule type" value="Genomic_DNA"/>
</dbReference>
<evidence type="ECO:0000313" key="9">
    <source>
        <dbReference type="Proteomes" id="UP000017973"/>
    </source>
</evidence>
<evidence type="ECO:0000256" key="1">
    <source>
        <dbReference type="ARBA" id="ARBA00004117"/>
    </source>
</evidence>
<evidence type="ECO:0000259" key="7">
    <source>
        <dbReference type="Pfam" id="PF00460"/>
    </source>
</evidence>
<evidence type="ECO:0000313" key="8">
    <source>
        <dbReference type="EMBL" id="EST52567.1"/>
    </source>
</evidence>